<keyword evidence="4" id="KW-0479">Metal-binding</keyword>
<evidence type="ECO:0000256" key="7">
    <source>
        <dbReference type="ARBA" id="ARBA00023109"/>
    </source>
</evidence>
<dbReference type="Pfam" id="PF08804">
    <property type="entry name" value="gp32"/>
    <property type="match status" value="1"/>
</dbReference>
<dbReference type="InterPro" id="IPR012340">
    <property type="entry name" value="NA-bd_OB-fold"/>
</dbReference>
<dbReference type="GO" id="GO:0039693">
    <property type="term" value="P:viral DNA genome replication"/>
    <property type="evidence" value="ECO:0007669"/>
    <property type="project" value="UniProtKB-KW"/>
</dbReference>
<keyword evidence="8 14" id="KW-0238">DNA-binding</keyword>
<evidence type="ECO:0000256" key="1">
    <source>
        <dbReference type="ARBA" id="ARBA00018590"/>
    </source>
</evidence>
<sequence length="356" mass="39675">MSRLMERLKQNSGMNAQMVAAQRTAMGGFAKDERIWKHVFDAKTKISSNIIRFLPTPECDFVAQEKGEIPADFPLAPVSLVLRHGFKGSAGRYYNAISPATWGHTCPVREYDRPNWDRQKELDDKALKEVLKKRIPSTEYYANILVINDAQNPENNGKVFLIKFGNGLKKVLDAAGAPKFPSDPVIADPFCPFTGANLVYDFEGEERTIGDWTGLVAKDFGRCKWQQPSRLAETDEEIEQICSKAYSLFDFVDPRKEEPYDVLEKRFKEAMGIPVDQDLMSHKPIHEDNGGAGVNAAEMARKALEEAEKKAQTPSSNAGQQNNGGQDQSSSQSQNKTGGMVDADFENFLAELENGN</sequence>
<evidence type="ECO:0000313" key="15">
    <source>
        <dbReference type="Proteomes" id="UP000433471"/>
    </source>
</evidence>
<accession>A0A6B9J9B3</accession>
<evidence type="ECO:0000256" key="4">
    <source>
        <dbReference type="ARBA" id="ARBA00022723"/>
    </source>
</evidence>
<evidence type="ECO:0000256" key="2">
    <source>
        <dbReference type="ARBA" id="ARBA00022491"/>
    </source>
</evidence>
<keyword evidence="2" id="KW-0678">Repressor</keyword>
<keyword evidence="15" id="KW-1185">Reference proteome</keyword>
<evidence type="ECO:0000256" key="10">
    <source>
        <dbReference type="ARBA" id="ARBA00031936"/>
    </source>
</evidence>
<evidence type="ECO:0000313" key="14">
    <source>
        <dbReference type="EMBL" id="QGZ16029.1"/>
    </source>
</evidence>
<evidence type="ECO:0000256" key="5">
    <source>
        <dbReference type="ARBA" id="ARBA00022763"/>
    </source>
</evidence>
<dbReference type="Proteomes" id="UP000433471">
    <property type="component" value="Segment"/>
</dbReference>
<feature type="compositionally biased region" description="Low complexity" evidence="12">
    <location>
        <begin position="315"/>
        <end position="335"/>
    </location>
</feature>
<name>A0A6B9J9B3_9CAUD</name>
<protein>
    <recommendedName>
        <fullName evidence="1">Single-stranded DNA-binding protein</fullName>
    </recommendedName>
    <alternativeName>
        <fullName evidence="10">Gp32</fullName>
    </alternativeName>
    <alternativeName>
        <fullName evidence="11">Helix-destabilizing protein</fullName>
    </alternativeName>
</protein>
<feature type="region of interest" description="Disordered" evidence="12">
    <location>
        <begin position="301"/>
        <end position="356"/>
    </location>
</feature>
<organism evidence="14 15">
    <name type="scientific">Vibrio phage vB_VchM_Kuja</name>
    <dbReference type="NCBI Taxonomy" id="2686437"/>
    <lineage>
        <taxon>Viruses</taxon>
        <taxon>Duplodnaviria</taxon>
        <taxon>Heunggongvirae</taxon>
        <taxon>Uroviricota</taxon>
        <taxon>Caudoviricetes</taxon>
        <taxon>Pantevenvirales</taxon>
        <taxon>Ackermannviridae</taxon>
        <taxon>Kujavirus</taxon>
        <taxon>Kujavirus kuja</taxon>
    </lineage>
</organism>
<evidence type="ECO:0000256" key="11">
    <source>
        <dbReference type="ARBA" id="ARBA00032941"/>
    </source>
</evidence>
<dbReference type="EMBL" id="MN718199">
    <property type="protein sequence ID" value="QGZ16029.1"/>
    <property type="molecule type" value="Genomic_DNA"/>
</dbReference>
<dbReference type="GO" id="GO:0046872">
    <property type="term" value="F:metal ion binding"/>
    <property type="evidence" value="ECO:0007669"/>
    <property type="project" value="UniProtKB-KW"/>
</dbReference>
<feature type="compositionally biased region" description="Basic and acidic residues" evidence="12">
    <location>
        <begin position="301"/>
        <end position="311"/>
    </location>
</feature>
<dbReference type="Gene3D" id="3.90.198.10">
    <property type="entry name" value="Replication Fork Single-Stranded Dna Binding Protein"/>
    <property type="match status" value="1"/>
</dbReference>
<keyword evidence="6" id="KW-0862">Zinc</keyword>
<keyword evidence="9" id="KW-0234">DNA repair</keyword>
<evidence type="ECO:0000256" key="12">
    <source>
        <dbReference type="SAM" id="MobiDB-lite"/>
    </source>
</evidence>
<dbReference type="GO" id="GO:0006260">
    <property type="term" value="P:DNA replication"/>
    <property type="evidence" value="ECO:0007669"/>
    <property type="project" value="UniProtKB-KW"/>
</dbReference>
<dbReference type="InterPro" id="IPR012339">
    <property type="entry name" value="Phage_T4_Gp32_ssDNA-bd"/>
</dbReference>
<evidence type="ECO:0000256" key="9">
    <source>
        <dbReference type="ARBA" id="ARBA00023204"/>
    </source>
</evidence>
<evidence type="ECO:0000259" key="13">
    <source>
        <dbReference type="Pfam" id="PF08804"/>
    </source>
</evidence>
<dbReference type="SUPFAM" id="SSF50249">
    <property type="entry name" value="Nucleic acid-binding proteins"/>
    <property type="match status" value="1"/>
</dbReference>
<reference evidence="14 15" key="1">
    <citation type="submission" date="2019-11" db="EMBL/GenBank/DDBJ databases">
        <title>Characterization of a novel member of the family Ackermannviridae.</title>
        <authorList>
            <person name="Maina A.N."/>
            <person name="Mwaura F.B."/>
            <person name="Jumba M."/>
        </authorList>
    </citation>
    <scope>NUCLEOTIDE SEQUENCE [LARGE SCALE GENOMIC DNA]</scope>
</reference>
<keyword evidence="7" id="KW-1194">Viral DNA replication</keyword>
<evidence type="ECO:0000256" key="8">
    <source>
        <dbReference type="ARBA" id="ARBA00023125"/>
    </source>
</evidence>
<gene>
    <name evidence="14" type="ORF">Kuja_0380</name>
</gene>
<feature type="domain" description="Bacteriophage T4 Gp32 single-stranded DNA-binding" evidence="13">
    <location>
        <begin position="47"/>
        <end position="269"/>
    </location>
</feature>
<keyword evidence="5" id="KW-0227">DNA damage</keyword>
<evidence type="ECO:0000256" key="6">
    <source>
        <dbReference type="ARBA" id="ARBA00022833"/>
    </source>
</evidence>
<dbReference type="GO" id="GO:0006281">
    <property type="term" value="P:DNA repair"/>
    <property type="evidence" value="ECO:0007669"/>
    <property type="project" value="UniProtKB-KW"/>
</dbReference>
<dbReference type="GO" id="GO:0003697">
    <property type="term" value="F:single-stranded DNA binding"/>
    <property type="evidence" value="ECO:0007669"/>
    <property type="project" value="InterPro"/>
</dbReference>
<dbReference type="InterPro" id="IPR044947">
    <property type="entry name" value="Phage_T4_Gp32_ssDNA-bd_sf"/>
</dbReference>
<keyword evidence="3" id="KW-0235">DNA replication</keyword>
<evidence type="ECO:0000256" key="3">
    <source>
        <dbReference type="ARBA" id="ARBA00022705"/>
    </source>
</evidence>
<proteinExistence type="predicted"/>